<organism evidence="1 2">
    <name type="scientific">Photobacterium proteolyticum</name>
    <dbReference type="NCBI Taxonomy" id="1903952"/>
    <lineage>
        <taxon>Bacteria</taxon>
        <taxon>Pseudomonadati</taxon>
        <taxon>Pseudomonadota</taxon>
        <taxon>Gammaproteobacteria</taxon>
        <taxon>Vibrionales</taxon>
        <taxon>Vibrionaceae</taxon>
        <taxon>Photobacterium</taxon>
    </lineage>
</organism>
<protein>
    <submittedName>
        <fullName evidence="1">Uncharacterized protein</fullName>
    </submittedName>
</protein>
<accession>A0A1Q9H1Y1</accession>
<proteinExistence type="predicted"/>
<evidence type="ECO:0000313" key="1">
    <source>
        <dbReference type="EMBL" id="OLQ81719.1"/>
    </source>
</evidence>
<dbReference type="Proteomes" id="UP000186905">
    <property type="component" value="Unassembled WGS sequence"/>
</dbReference>
<gene>
    <name evidence="1" type="ORF">BIT28_16120</name>
</gene>
<name>A0A1Q9H1Y1_9GAMM</name>
<evidence type="ECO:0000313" key="2">
    <source>
        <dbReference type="Proteomes" id="UP000186905"/>
    </source>
</evidence>
<dbReference type="STRING" id="1903952.BIT28_16120"/>
<dbReference type="EMBL" id="MJIL01000032">
    <property type="protein sequence ID" value="OLQ81719.1"/>
    <property type="molecule type" value="Genomic_DNA"/>
</dbReference>
<sequence length="157" mass="17896">MTAAVIPVPVEMTIAAIQRMPAHRCRPAGPEPTRSLELVPWKPVRLEIEFQCLLHETLNGIRHDWSIDKYLSYIRSRYAIFDAAHSPSLLGRFNASHKVRHDKLTKPTELHTKTAECRASPLMALLWQTQGDQALNRNATDTEKLLQHQTVYSAFNT</sequence>
<keyword evidence="2" id="KW-1185">Reference proteome</keyword>
<reference evidence="1 2" key="1">
    <citation type="submission" date="2016-09" db="EMBL/GenBank/DDBJ databases">
        <title>Photobacterium proteolyticum sp. nov. a protease producing bacterium isolated from ocean sediments of Laizhou Bay.</title>
        <authorList>
            <person name="Li Y."/>
        </authorList>
    </citation>
    <scope>NUCLEOTIDE SEQUENCE [LARGE SCALE GENOMIC DNA]</scope>
    <source>
        <strain evidence="1 2">13-12</strain>
    </source>
</reference>
<dbReference type="AlphaFoldDB" id="A0A1Q9H1Y1"/>
<comment type="caution">
    <text evidence="1">The sequence shown here is derived from an EMBL/GenBank/DDBJ whole genome shotgun (WGS) entry which is preliminary data.</text>
</comment>